<reference evidence="3 4" key="1">
    <citation type="submission" date="2016-10" db="EMBL/GenBank/DDBJ databases">
        <authorList>
            <person name="de Groot N.N."/>
        </authorList>
    </citation>
    <scope>NUCLEOTIDE SEQUENCE [LARGE SCALE GENOMIC DNA]</scope>
    <source>
        <strain evidence="3 4">CPCC 202699</strain>
    </source>
</reference>
<dbReference type="OrthoDB" id="3656034at2"/>
<dbReference type="GO" id="GO:0006355">
    <property type="term" value="P:regulation of DNA-templated transcription"/>
    <property type="evidence" value="ECO:0007669"/>
    <property type="project" value="InterPro"/>
</dbReference>
<dbReference type="SUPFAM" id="SSF48452">
    <property type="entry name" value="TPR-like"/>
    <property type="match status" value="1"/>
</dbReference>
<dbReference type="Pfam" id="PF00196">
    <property type="entry name" value="GerE"/>
    <property type="match status" value="1"/>
</dbReference>
<evidence type="ECO:0000256" key="1">
    <source>
        <dbReference type="ARBA" id="ARBA00023125"/>
    </source>
</evidence>
<dbReference type="SMART" id="SM00421">
    <property type="entry name" value="HTH_LUXR"/>
    <property type="match status" value="1"/>
</dbReference>
<sequence length="359" mass="38659">MLDGDGDPLWARRPALAVEIAAALWDPHSDAAIAESLVRAGRESGSPLALRLALAEMASAAAMTGDVGKAMAAIAEETAIADATGGRPVYYHQLRLAALRGRRQEATDLIDQAMAAAQERGTEQLMANVHWASALLHNGLAEYQAAAAAASNAVEYGDLFLGGFALPELVEAAVRSGEHDTAATALESLTERAEAGGTETIRGVAAYARGLVSGAEDDYREAVELLQGSPMLPYRARANLLYGEWLRRENRRKECRQQLRLAHELLSQAGMDAFAQRAAVELQATGENARTRSAQAHNQLTMQEMHIARLVATGATSTEVAARLFISHRTVDTHLRNVYRKLEITSRKQLKDLPGFLTA</sequence>
<dbReference type="Proteomes" id="UP000199515">
    <property type="component" value="Unassembled WGS sequence"/>
</dbReference>
<dbReference type="Gene3D" id="1.10.10.10">
    <property type="entry name" value="Winged helix-like DNA-binding domain superfamily/Winged helix DNA-binding domain"/>
    <property type="match status" value="1"/>
</dbReference>
<dbReference type="PANTHER" id="PTHR43214:SF42">
    <property type="entry name" value="TRANSCRIPTIONAL REGULATORY PROTEIN DESR"/>
    <property type="match status" value="1"/>
</dbReference>
<dbReference type="InterPro" id="IPR039420">
    <property type="entry name" value="WalR-like"/>
</dbReference>
<gene>
    <name evidence="3" type="ORF">SAMN05421504_113142</name>
</gene>
<dbReference type="STRING" id="589385.SAMN05421504_113142"/>
<dbReference type="PROSITE" id="PS50043">
    <property type="entry name" value="HTH_LUXR_2"/>
    <property type="match status" value="1"/>
</dbReference>
<dbReference type="SUPFAM" id="SSF46894">
    <property type="entry name" value="C-terminal effector domain of the bipartite response regulators"/>
    <property type="match status" value="1"/>
</dbReference>
<dbReference type="InterPro" id="IPR011990">
    <property type="entry name" value="TPR-like_helical_dom_sf"/>
</dbReference>
<evidence type="ECO:0000259" key="2">
    <source>
        <dbReference type="PROSITE" id="PS50043"/>
    </source>
</evidence>
<dbReference type="RefSeq" id="WP_091299024.1">
    <property type="nucleotide sequence ID" value="NZ_FNON01000013.1"/>
</dbReference>
<evidence type="ECO:0000313" key="3">
    <source>
        <dbReference type="EMBL" id="SDZ36029.1"/>
    </source>
</evidence>
<dbReference type="CDD" id="cd06170">
    <property type="entry name" value="LuxR_C_like"/>
    <property type="match status" value="1"/>
</dbReference>
<name>A0A1H3SFZ2_9PSEU</name>
<feature type="domain" description="HTH luxR-type" evidence="2">
    <location>
        <begin position="293"/>
        <end position="358"/>
    </location>
</feature>
<organism evidence="3 4">
    <name type="scientific">Amycolatopsis xylanica</name>
    <dbReference type="NCBI Taxonomy" id="589385"/>
    <lineage>
        <taxon>Bacteria</taxon>
        <taxon>Bacillati</taxon>
        <taxon>Actinomycetota</taxon>
        <taxon>Actinomycetes</taxon>
        <taxon>Pseudonocardiales</taxon>
        <taxon>Pseudonocardiaceae</taxon>
        <taxon>Amycolatopsis</taxon>
    </lineage>
</organism>
<proteinExistence type="predicted"/>
<keyword evidence="4" id="KW-1185">Reference proteome</keyword>
<dbReference type="InterPro" id="IPR016032">
    <property type="entry name" value="Sig_transdc_resp-reg_C-effctor"/>
</dbReference>
<accession>A0A1H3SFZ2</accession>
<dbReference type="PANTHER" id="PTHR43214">
    <property type="entry name" value="TWO-COMPONENT RESPONSE REGULATOR"/>
    <property type="match status" value="1"/>
</dbReference>
<dbReference type="AlphaFoldDB" id="A0A1H3SFZ2"/>
<dbReference type="GO" id="GO:0003677">
    <property type="term" value="F:DNA binding"/>
    <property type="evidence" value="ECO:0007669"/>
    <property type="project" value="UniProtKB-KW"/>
</dbReference>
<dbReference type="InterPro" id="IPR036388">
    <property type="entry name" value="WH-like_DNA-bd_sf"/>
</dbReference>
<protein>
    <submittedName>
        <fullName evidence="3">Regulatory protein, luxR family</fullName>
    </submittedName>
</protein>
<dbReference type="PRINTS" id="PR00038">
    <property type="entry name" value="HTHLUXR"/>
</dbReference>
<dbReference type="EMBL" id="FNON01000013">
    <property type="protein sequence ID" value="SDZ36029.1"/>
    <property type="molecule type" value="Genomic_DNA"/>
</dbReference>
<dbReference type="InterPro" id="IPR000792">
    <property type="entry name" value="Tscrpt_reg_LuxR_C"/>
</dbReference>
<evidence type="ECO:0000313" key="4">
    <source>
        <dbReference type="Proteomes" id="UP000199515"/>
    </source>
</evidence>
<dbReference type="PROSITE" id="PS00622">
    <property type="entry name" value="HTH_LUXR_1"/>
    <property type="match status" value="1"/>
</dbReference>
<keyword evidence="1" id="KW-0238">DNA-binding</keyword>